<evidence type="ECO:0000256" key="1">
    <source>
        <dbReference type="ARBA" id="ARBA00022737"/>
    </source>
</evidence>
<dbReference type="SMART" id="SM00042">
    <property type="entry name" value="CUB"/>
    <property type="match status" value="2"/>
</dbReference>
<dbReference type="Proteomes" id="UP000308267">
    <property type="component" value="Unassembled WGS sequence"/>
</dbReference>
<evidence type="ECO:0000313" key="5">
    <source>
        <dbReference type="EMBL" id="TGZ34274.1"/>
    </source>
</evidence>
<keyword evidence="1" id="KW-0677">Repeat</keyword>
<dbReference type="SUPFAM" id="SSF49854">
    <property type="entry name" value="Spermadhesin, CUB domain"/>
    <property type="match status" value="2"/>
</dbReference>
<gene>
    <name evidence="5" type="ORF">CRM22_011413</name>
</gene>
<dbReference type="OrthoDB" id="6345439at2759"/>
<organism evidence="5 6">
    <name type="scientific">Opisthorchis felineus</name>
    <dbReference type="NCBI Taxonomy" id="147828"/>
    <lineage>
        <taxon>Eukaryota</taxon>
        <taxon>Metazoa</taxon>
        <taxon>Spiralia</taxon>
        <taxon>Lophotrochozoa</taxon>
        <taxon>Platyhelminthes</taxon>
        <taxon>Trematoda</taxon>
        <taxon>Digenea</taxon>
        <taxon>Opisthorchiida</taxon>
        <taxon>Opisthorchiata</taxon>
        <taxon>Opisthorchiidae</taxon>
        <taxon>Opisthorchis</taxon>
    </lineage>
</organism>
<dbReference type="AlphaFoldDB" id="A0A4V3S6P6"/>
<accession>A0A4V3S6P6</accession>
<dbReference type="PANTHER" id="PTHR24251">
    <property type="entry name" value="OVOCHYMASE-RELATED"/>
    <property type="match status" value="1"/>
</dbReference>
<evidence type="ECO:0000256" key="2">
    <source>
        <dbReference type="ARBA" id="ARBA00023157"/>
    </source>
</evidence>
<dbReference type="Pfam" id="PF00431">
    <property type="entry name" value="CUB"/>
    <property type="match status" value="2"/>
</dbReference>
<sequence>MHKVSLVSVSAGLVPVSTDDVPTGCAFVFQDRTGQIESPGYPLWYLNNVNCSWTIAVDEGCVIQLTFDSFALEEEYDWLRVYDGMENSAALLGKWTGTELPPVVSSTSNYLHINMTSDRFIGSPGFSASFTTDPTSYGTGPADHSESSDDLWTEATPLSCNHILQDLSANISSPNFPLSYDNNMNCSWNISVLDGCMVGLNFTHFDLQFGKDNLTVYDGHDRNFQHNIFTGRRLPRPIWSTTNHLFLEMNTDSTVARSGFFATYTTICVDEELPESFIVLHRLANRMYGAFTSARSFLDHFYR</sequence>
<dbReference type="Gene3D" id="2.60.120.290">
    <property type="entry name" value="Spermadhesin, CUB domain"/>
    <property type="match status" value="2"/>
</dbReference>
<dbReference type="PROSITE" id="PS01180">
    <property type="entry name" value="CUB"/>
    <property type="match status" value="2"/>
</dbReference>
<dbReference type="STRING" id="147828.A0A4V3S6P6"/>
<comment type="caution">
    <text evidence="3">Lacks conserved residue(s) required for the propagation of feature annotation.</text>
</comment>
<feature type="domain" description="CUB" evidence="4">
    <location>
        <begin position="160"/>
        <end position="267"/>
    </location>
</feature>
<evidence type="ECO:0000259" key="4">
    <source>
        <dbReference type="PROSITE" id="PS01180"/>
    </source>
</evidence>
<evidence type="ECO:0000313" key="6">
    <source>
        <dbReference type="Proteomes" id="UP000308267"/>
    </source>
</evidence>
<dbReference type="InterPro" id="IPR035914">
    <property type="entry name" value="Sperma_CUB_dom_sf"/>
</dbReference>
<dbReference type="InterPro" id="IPR000859">
    <property type="entry name" value="CUB_dom"/>
</dbReference>
<proteinExistence type="predicted"/>
<dbReference type="FunFam" id="2.60.120.290:FF:000001">
    <property type="entry name" value="CUB and sushi domain-containing protein 3 isoform X1"/>
    <property type="match status" value="1"/>
</dbReference>
<evidence type="ECO:0000256" key="3">
    <source>
        <dbReference type="PROSITE-ProRule" id="PRU00059"/>
    </source>
</evidence>
<reference evidence="5 6" key="1">
    <citation type="journal article" date="2019" name="BMC Genomics">
        <title>New insights from Opisthorchis felineus genome: update on genomics of the epidemiologically important liver flukes.</title>
        <authorList>
            <person name="Ershov N.I."/>
            <person name="Mordvinov V.A."/>
            <person name="Prokhortchouk E.B."/>
            <person name="Pakharukova M.Y."/>
            <person name="Gunbin K.V."/>
            <person name="Ustyantsev K."/>
            <person name="Genaev M.A."/>
            <person name="Blinov A.G."/>
            <person name="Mazur A."/>
            <person name="Boulygina E."/>
            <person name="Tsygankova S."/>
            <person name="Khrameeva E."/>
            <person name="Chekanov N."/>
            <person name="Fan G."/>
            <person name="Xiao A."/>
            <person name="Zhang H."/>
            <person name="Xu X."/>
            <person name="Yang H."/>
            <person name="Solovyev V."/>
            <person name="Lee S.M."/>
            <person name="Liu X."/>
            <person name="Afonnikov D.A."/>
            <person name="Skryabin K.G."/>
        </authorList>
    </citation>
    <scope>NUCLEOTIDE SEQUENCE [LARGE SCALE GENOMIC DNA]</scope>
    <source>
        <strain evidence="5">AK-0245</strain>
        <tissue evidence="5">Whole organism</tissue>
    </source>
</reference>
<comment type="caution">
    <text evidence="5">The sequence shown here is derived from an EMBL/GenBank/DDBJ whole genome shotgun (WGS) entry which is preliminary data.</text>
</comment>
<keyword evidence="2" id="KW-1015">Disulfide bond</keyword>
<protein>
    <recommendedName>
        <fullName evidence="4">CUB domain-containing protein</fullName>
    </recommendedName>
</protein>
<dbReference type="EMBL" id="SJOL01013228">
    <property type="protein sequence ID" value="TGZ34274.1"/>
    <property type="molecule type" value="Genomic_DNA"/>
</dbReference>
<name>A0A4V3S6P6_OPIFE</name>
<dbReference type="CDD" id="cd00041">
    <property type="entry name" value="CUB"/>
    <property type="match status" value="2"/>
</dbReference>
<dbReference type="FunFam" id="2.60.120.290:FF:000005">
    <property type="entry name" value="Procollagen C-endopeptidase enhancer 1"/>
    <property type="match status" value="1"/>
</dbReference>
<feature type="domain" description="CUB" evidence="4">
    <location>
        <begin position="25"/>
        <end position="133"/>
    </location>
</feature>
<keyword evidence="6" id="KW-1185">Reference proteome</keyword>